<dbReference type="PANTHER" id="PTHR12483">
    <property type="entry name" value="SOLUTE CARRIER FAMILY 31 COPPER TRANSPORTERS"/>
    <property type="match status" value="1"/>
</dbReference>
<keyword evidence="2 6" id="KW-0812">Transmembrane</keyword>
<keyword evidence="5 6" id="KW-0472">Membrane</keyword>
<dbReference type="Pfam" id="PF04145">
    <property type="entry name" value="Ctr"/>
    <property type="match status" value="1"/>
</dbReference>
<evidence type="ECO:0000256" key="6">
    <source>
        <dbReference type="RuleBase" id="RU367022"/>
    </source>
</evidence>
<dbReference type="KEGG" id="mnt:21399296"/>
<evidence type="ECO:0000256" key="1">
    <source>
        <dbReference type="ARBA" id="ARBA00006921"/>
    </source>
</evidence>
<accession>W9QSS4</accession>
<dbReference type="STRING" id="981085.W9QSS4"/>
<proteinExistence type="inferred from homology"/>
<name>W9QSS4_9ROSA</name>
<dbReference type="EMBL" id="KE344088">
    <property type="protein sequence ID" value="EXB53359.1"/>
    <property type="molecule type" value="Genomic_DNA"/>
</dbReference>
<dbReference type="InterPro" id="IPR007274">
    <property type="entry name" value="Cop_transporter"/>
</dbReference>
<sequence>MSDQNSDNMSSMSGDNMSGMGSGDLSNTTRKMIMHSSLYWGKDAIIVFPNWPNEDIGMYILAFFFVFLLAVASEVLSISPTVRGGTSPTKAGAVQAGVYAFHIGFTYLIMLSVMSFNVGIFLAAVAGHTLGFFLVKARTQALVNQPQADPKV</sequence>
<evidence type="ECO:0000256" key="2">
    <source>
        <dbReference type="ARBA" id="ARBA00022692"/>
    </source>
</evidence>
<feature type="transmembrane region" description="Helical" evidence="6">
    <location>
        <begin position="91"/>
        <end position="110"/>
    </location>
</feature>
<comment type="subcellular location">
    <subcellularLocation>
        <location evidence="6">Membrane</location>
        <topology evidence="6">Multi-pass membrane protein</topology>
    </subcellularLocation>
</comment>
<dbReference type="GO" id="GO:0005375">
    <property type="term" value="F:copper ion transmembrane transporter activity"/>
    <property type="evidence" value="ECO:0007669"/>
    <property type="project" value="UniProtKB-UniRule"/>
</dbReference>
<dbReference type="GO" id="GO:0005886">
    <property type="term" value="C:plasma membrane"/>
    <property type="evidence" value="ECO:0007669"/>
    <property type="project" value="TreeGrafter"/>
</dbReference>
<evidence type="ECO:0000256" key="5">
    <source>
        <dbReference type="ARBA" id="ARBA00023136"/>
    </source>
</evidence>
<keyword evidence="6" id="KW-0813">Transport</keyword>
<dbReference type="PANTHER" id="PTHR12483:SF85">
    <property type="entry name" value="COPPER TRANSPORT PROTEIN"/>
    <property type="match status" value="1"/>
</dbReference>
<feature type="transmembrane region" description="Helical" evidence="6">
    <location>
        <begin position="116"/>
        <end position="135"/>
    </location>
</feature>
<keyword evidence="6" id="KW-0406">Ion transport</keyword>
<gene>
    <name evidence="8" type="ORF">L484_016241</name>
</gene>
<organism evidence="8 9">
    <name type="scientific">Morus notabilis</name>
    <dbReference type="NCBI Taxonomy" id="981085"/>
    <lineage>
        <taxon>Eukaryota</taxon>
        <taxon>Viridiplantae</taxon>
        <taxon>Streptophyta</taxon>
        <taxon>Embryophyta</taxon>
        <taxon>Tracheophyta</taxon>
        <taxon>Spermatophyta</taxon>
        <taxon>Magnoliopsida</taxon>
        <taxon>eudicotyledons</taxon>
        <taxon>Gunneridae</taxon>
        <taxon>Pentapetalae</taxon>
        <taxon>rosids</taxon>
        <taxon>fabids</taxon>
        <taxon>Rosales</taxon>
        <taxon>Moraceae</taxon>
        <taxon>Moreae</taxon>
        <taxon>Morus</taxon>
    </lineage>
</organism>
<evidence type="ECO:0000256" key="7">
    <source>
        <dbReference type="SAM" id="MobiDB-lite"/>
    </source>
</evidence>
<keyword evidence="6" id="KW-0186">Copper</keyword>
<keyword evidence="4 6" id="KW-1133">Transmembrane helix</keyword>
<protein>
    <recommendedName>
        <fullName evidence="6">Copper transport protein</fullName>
    </recommendedName>
</protein>
<evidence type="ECO:0000313" key="8">
    <source>
        <dbReference type="EMBL" id="EXB53359.1"/>
    </source>
</evidence>
<evidence type="ECO:0000256" key="4">
    <source>
        <dbReference type="ARBA" id="ARBA00022989"/>
    </source>
</evidence>
<dbReference type="Proteomes" id="UP000030645">
    <property type="component" value="Unassembled WGS sequence"/>
</dbReference>
<keyword evidence="9" id="KW-1185">Reference proteome</keyword>
<evidence type="ECO:0000256" key="3">
    <source>
        <dbReference type="ARBA" id="ARBA00022796"/>
    </source>
</evidence>
<feature type="transmembrane region" description="Helical" evidence="6">
    <location>
        <begin position="56"/>
        <end position="79"/>
    </location>
</feature>
<reference evidence="9" key="1">
    <citation type="submission" date="2013-01" db="EMBL/GenBank/DDBJ databases">
        <title>Draft Genome Sequence of a Mulberry Tree, Morus notabilis C.K. Schneid.</title>
        <authorList>
            <person name="He N."/>
            <person name="Zhao S."/>
        </authorList>
    </citation>
    <scope>NUCLEOTIDE SEQUENCE</scope>
</reference>
<dbReference type="eggNOG" id="KOG3386">
    <property type="taxonomic scope" value="Eukaryota"/>
</dbReference>
<feature type="region of interest" description="Disordered" evidence="7">
    <location>
        <begin position="1"/>
        <end position="22"/>
    </location>
</feature>
<dbReference type="AlphaFoldDB" id="W9QSS4"/>
<dbReference type="OrthoDB" id="73901at2759"/>
<keyword evidence="3 6" id="KW-0187">Copper transport</keyword>
<comment type="similarity">
    <text evidence="1 6">Belongs to the copper transporter (Ctr) (TC 1.A.56) family. SLC31A subfamily.</text>
</comment>
<evidence type="ECO:0000313" key="9">
    <source>
        <dbReference type="Proteomes" id="UP000030645"/>
    </source>
</evidence>